<dbReference type="InterPro" id="IPR016152">
    <property type="entry name" value="PTrfase/Anion_transptr"/>
</dbReference>
<dbReference type="AlphaFoldDB" id="A0A382XDI6"/>
<dbReference type="Gene3D" id="1.10.1660.10">
    <property type="match status" value="1"/>
</dbReference>
<dbReference type="Pfam" id="PF12728">
    <property type="entry name" value="HTH_17"/>
    <property type="match status" value="1"/>
</dbReference>
<dbReference type="SUPFAM" id="SSF46955">
    <property type="entry name" value="Putative DNA-binding domain"/>
    <property type="match status" value="1"/>
</dbReference>
<dbReference type="PANTHER" id="PTHR47738:SF1">
    <property type="entry name" value="NITROGEN REGULATORY PROTEIN"/>
    <property type="match status" value="1"/>
</dbReference>
<dbReference type="PANTHER" id="PTHR47738">
    <property type="entry name" value="PTS SYSTEM FRUCTOSE-LIKE EIIA COMPONENT-RELATED"/>
    <property type="match status" value="1"/>
</dbReference>
<dbReference type="SUPFAM" id="SSF55804">
    <property type="entry name" value="Phoshotransferase/anion transport protein"/>
    <property type="match status" value="1"/>
</dbReference>
<feature type="domain" description="PTS EIIA type-2" evidence="1">
    <location>
        <begin position="80"/>
        <end position="223"/>
    </location>
</feature>
<dbReference type="InterPro" id="IPR002178">
    <property type="entry name" value="PTS_EIIA_type-2_dom"/>
</dbReference>
<dbReference type="InterPro" id="IPR051541">
    <property type="entry name" value="PTS_SugarTrans_NitroReg"/>
</dbReference>
<gene>
    <name evidence="2" type="ORF">METZ01_LOCUS421519</name>
</gene>
<reference evidence="2" key="1">
    <citation type="submission" date="2018-05" db="EMBL/GenBank/DDBJ databases">
        <authorList>
            <person name="Lanie J.A."/>
            <person name="Ng W.-L."/>
            <person name="Kazmierczak K.M."/>
            <person name="Andrzejewski T.M."/>
            <person name="Davidsen T.M."/>
            <person name="Wayne K.J."/>
            <person name="Tettelin H."/>
            <person name="Glass J.I."/>
            <person name="Rusch D."/>
            <person name="Podicherti R."/>
            <person name="Tsui H.-C.T."/>
            <person name="Winkler M.E."/>
        </authorList>
    </citation>
    <scope>NUCLEOTIDE SEQUENCE</scope>
</reference>
<dbReference type="InterPro" id="IPR009061">
    <property type="entry name" value="DNA-bd_dom_put_sf"/>
</dbReference>
<dbReference type="Gene3D" id="3.40.930.10">
    <property type="entry name" value="Mannitol-specific EII, Chain A"/>
    <property type="match status" value="1"/>
</dbReference>
<organism evidence="2">
    <name type="scientific">marine metagenome</name>
    <dbReference type="NCBI Taxonomy" id="408172"/>
    <lineage>
        <taxon>unclassified sequences</taxon>
        <taxon>metagenomes</taxon>
        <taxon>ecological metagenomes</taxon>
    </lineage>
</organism>
<evidence type="ECO:0000259" key="1">
    <source>
        <dbReference type="PROSITE" id="PS51094"/>
    </source>
</evidence>
<proteinExistence type="predicted"/>
<evidence type="ECO:0000313" key="2">
    <source>
        <dbReference type="EMBL" id="SVD68665.1"/>
    </source>
</evidence>
<dbReference type="Pfam" id="PF00359">
    <property type="entry name" value="PTS_EIIA_2"/>
    <property type="match status" value="1"/>
</dbReference>
<dbReference type="EMBL" id="UINC01166613">
    <property type="protein sequence ID" value="SVD68665.1"/>
    <property type="molecule type" value="Genomic_DNA"/>
</dbReference>
<name>A0A382XDI6_9ZZZZ</name>
<accession>A0A382XDI6</accession>
<dbReference type="PROSITE" id="PS51094">
    <property type="entry name" value="PTS_EIIA_TYPE_2"/>
    <property type="match status" value="1"/>
</dbReference>
<sequence>MAKWLTISDVQNLLHVPESTIQRWVRQGNLPCTERSGKYYFNRETLLSWAEAKEIHVEKKDLSRKKPSRIEKHNWHELKEAMQMGGLHRLKGNYEWDELYRYVSKLIPYGETIQNQVFEQLVQREELSSTALGHGLAVPHPRIPMKLELQDSLVLSVFLEHPINLKAPDQKPVFFLFLLLSREAREHLQFLSQIAKVFNVPSMPSFLSQSPSQEQLLEQFHQILAQ</sequence>
<dbReference type="InterPro" id="IPR041657">
    <property type="entry name" value="HTH_17"/>
</dbReference>
<protein>
    <recommendedName>
        <fullName evidence="1">PTS EIIA type-2 domain-containing protein</fullName>
    </recommendedName>
</protein>
<dbReference type="GO" id="GO:0030295">
    <property type="term" value="F:protein kinase activator activity"/>
    <property type="evidence" value="ECO:0007669"/>
    <property type="project" value="TreeGrafter"/>
</dbReference>